<dbReference type="OrthoDB" id="9775557at2"/>
<evidence type="ECO:0000259" key="1">
    <source>
        <dbReference type="Pfam" id="PF00561"/>
    </source>
</evidence>
<dbReference type="InterPro" id="IPR029058">
    <property type="entry name" value="AB_hydrolase_fold"/>
</dbReference>
<dbReference type="RefSeq" id="WP_118365714.1">
    <property type="nucleotide sequence ID" value="NZ_CAJKGD010000026.1"/>
</dbReference>
<dbReference type="PANTHER" id="PTHR43798:SF33">
    <property type="entry name" value="HYDROLASE, PUTATIVE (AFU_ORTHOLOGUE AFUA_2G14860)-RELATED"/>
    <property type="match status" value="1"/>
</dbReference>
<feature type="domain" description="AB hydrolase-1" evidence="1">
    <location>
        <begin position="18"/>
        <end position="112"/>
    </location>
</feature>
<dbReference type="EMBL" id="QRPK01000040">
    <property type="protein sequence ID" value="RHM09104.1"/>
    <property type="molecule type" value="Genomic_DNA"/>
</dbReference>
<protein>
    <submittedName>
        <fullName evidence="3">Alpha/beta hydrolase</fullName>
    </submittedName>
</protein>
<comment type="caution">
    <text evidence="3">The sequence shown here is derived from an EMBL/GenBank/DDBJ whole genome shotgun (WGS) entry which is preliminary data.</text>
</comment>
<evidence type="ECO:0000313" key="3">
    <source>
        <dbReference type="EMBL" id="RHM09104.1"/>
    </source>
</evidence>
<dbReference type="GO" id="GO:0016020">
    <property type="term" value="C:membrane"/>
    <property type="evidence" value="ECO:0007669"/>
    <property type="project" value="TreeGrafter"/>
</dbReference>
<organism evidence="3 4">
    <name type="scientific">Amedibacillus dolichus</name>
    <dbReference type="NCBI Taxonomy" id="31971"/>
    <lineage>
        <taxon>Bacteria</taxon>
        <taxon>Bacillati</taxon>
        <taxon>Bacillota</taxon>
        <taxon>Erysipelotrichia</taxon>
        <taxon>Erysipelotrichales</taxon>
        <taxon>Erysipelotrichaceae</taxon>
        <taxon>Amedibacillus</taxon>
    </lineage>
</organism>
<dbReference type="GO" id="GO:0016787">
    <property type="term" value="F:hydrolase activity"/>
    <property type="evidence" value="ECO:0007669"/>
    <property type="project" value="UniProtKB-KW"/>
</dbReference>
<dbReference type="SUPFAM" id="SSF53474">
    <property type="entry name" value="alpha/beta-Hydrolases"/>
    <property type="match status" value="1"/>
</dbReference>
<dbReference type="PRINTS" id="PR00111">
    <property type="entry name" value="ABHYDROLASE"/>
</dbReference>
<gene>
    <name evidence="3" type="ORF">DWZ83_07510</name>
</gene>
<evidence type="ECO:0000313" key="4">
    <source>
        <dbReference type="Proteomes" id="UP000284868"/>
    </source>
</evidence>
<sequence length="234" mass="26669">MESGGIFWNVTCEGSGKAIVLLHGWGQNQYMMKFIADHFRQDFQVVNLDLPGFGESDEPKTVWSIGDYAKALHQLLEDLQITQPILIAHSFGARIALRYALMFPVEKMILTGAAGIKAKRGISYYVRVYSYKLLKKLHVSTRMGSEDFQNASLIMKGVLCSCVNEDIQDELKNITCETLLVWGEYDTQTPLSMGKIMEEKIPNATLIVLKKQDHFAYFYQSQRFLRICEAFLYA</sequence>
<keyword evidence="3" id="KW-0378">Hydrolase</keyword>
<keyword evidence="4" id="KW-1185">Reference proteome</keyword>
<dbReference type="InterPro" id="IPR000073">
    <property type="entry name" value="AB_hydrolase_1"/>
</dbReference>
<evidence type="ECO:0000259" key="2">
    <source>
        <dbReference type="Pfam" id="PF08386"/>
    </source>
</evidence>
<dbReference type="Pfam" id="PF00561">
    <property type="entry name" value="Abhydrolase_1"/>
    <property type="match status" value="1"/>
</dbReference>
<dbReference type="Proteomes" id="UP000284868">
    <property type="component" value="Unassembled WGS sequence"/>
</dbReference>
<dbReference type="AlphaFoldDB" id="A0A415P8N2"/>
<dbReference type="Pfam" id="PF08386">
    <property type="entry name" value="Abhydrolase_4"/>
    <property type="match status" value="1"/>
</dbReference>
<dbReference type="PANTHER" id="PTHR43798">
    <property type="entry name" value="MONOACYLGLYCEROL LIPASE"/>
    <property type="match status" value="1"/>
</dbReference>
<accession>A0A415P8N2</accession>
<dbReference type="InterPro" id="IPR050266">
    <property type="entry name" value="AB_hydrolase_sf"/>
</dbReference>
<dbReference type="InterPro" id="IPR013595">
    <property type="entry name" value="Pept_S33_TAP-like_C"/>
</dbReference>
<feature type="domain" description="Peptidase S33 tripeptidyl aminopeptidase-like C-terminal" evidence="2">
    <location>
        <begin position="160"/>
        <end position="221"/>
    </location>
</feature>
<name>A0A415P8N2_9FIRM</name>
<proteinExistence type="predicted"/>
<dbReference type="Gene3D" id="3.40.50.1820">
    <property type="entry name" value="alpha/beta hydrolase"/>
    <property type="match status" value="1"/>
</dbReference>
<reference evidence="3 4" key="1">
    <citation type="submission" date="2018-08" db="EMBL/GenBank/DDBJ databases">
        <title>A genome reference for cultivated species of the human gut microbiota.</title>
        <authorList>
            <person name="Zou Y."/>
            <person name="Xue W."/>
            <person name="Luo G."/>
        </authorList>
    </citation>
    <scope>NUCLEOTIDE SEQUENCE [LARGE SCALE GENOMIC DNA]</scope>
    <source>
        <strain evidence="3 4">AF35-6BH</strain>
    </source>
</reference>